<dbReference type="AlphaFoldDB" id="A0A914UPV9"/>
<keyword evidence="2" id="KW-0547">Nucleotide-binding</keyword>
<sequence length="335" mass="36128">KPVSCTCSKLSDQVGVFVWWWNGEEKERIAFLSKAAIIEAHDKPSARGALICAALVASGLFEERDDDQSLDVIFRAKLGADTVGLEIETESLLPHGSGLGTSSILAGCVLASVWNVMGLKYDESSLLHGVLYVEQLLTTGGGWQDQVGGLTAGLKIGRFGSSPDTAHISVERFVVPDEQIAALNARLALVYTGRTRLAKNLLQEVVRSWFGRQSHVVETVAALVSNAEMCASAIKKCDWLSMGLCARRYWEQKKLMAAGCEPEEVALLILNLYERSVADAAWLAGAGGGGFLYVLLQEGKTIQDLTKTIGNVQGCESMTVHSVEIDQEPLTVDIS</sequence>
<dbReference type="InterPro" id="IPR020568">
    <property type="entry name" value="Ribosomal_Su5_D2-typ_SF"/>
</dbReference>
<evidence type="ECO:0000259" key="5">
    <source>
        <dbReference type="Pfam" id="PF00288"/>
    </source>
</evidence>
<protein>
    <submittedName>
        <fullName evidence="7">GHMP kinase N-terminal domain-containing protein</fullName>
    </submittedName>
</protein>
<dbReference type="Proteomes" id="UP000887566">
    <property type="component" value="Unplaced"/>
</dbReference>
<dbReference type="SUPFAM" id="SSF54211">
    <property type="entry name" value="Ribosomal protein S5 domain 2-like"/>
    <property type="match status" value="1"/>
</dbReference>
<evidence type="ECO:0000313" key="7">
    <source>
        <dbReference type="WBParaSite" id="PSAMB.scaffold11676size3199.g34323.t1"/>
    </source>
</evidence>
<accession>A0A914UPV9</accession>
<dbReference type="SUPFAM" id="SSF55060">
    <property type="entry name" value="GHMP Kinase, C-terminal domain"/>
    <property type="match status" value="1"/>
</dbReference>
<keyword evidence="6" id="KW-1185">Reference proteome</keyword>
<reference evidence="7" key="1">
    <citation type="submission" date="2022-11" db="UniProtKB">
        <authorList>
            <consortium name="WormBaseParasite"/>
        </authorList>
    </citation>
    <scope>IDENTIFICATION</scope>
</reference>
<evidence type="ECO:0000256" key="4">
    <source>
        <dbReference type="ARBA" id="ARBA00022840"/>
    </source>
</evidence>
<keyword evidence="1" id="KW-0808">Transferase</keyword>
<dbReference type="PRINTS" id="PR00960">
    <property type="entry name" value="LMBPPROTEIN"/>
</dbReference>
<dbReference type="Gene3D" id="3.30.230.120">
    <property type="match status" value="1"/>
</dbReference>
<dbReference type="InterPro" id="IPR036554">
    <property type="entry name" value="GHMP_kinase_C_sf"/>
</dbReference>
<evidence type="ECO:0000256" key="2">
    <source>
        <dbReference type="ARBA" id="ARBA00022741"/>
    </source>
</evidence>
<evidence type="ECO:0000256" key="1">
    <source>
        <dbReference type="ARBA" id="ARBA00022679"/>
    </source>
</evidence>
<dbReference type="WBParaSite" id="PSAMB.scaffold11676size3199.g34323.t1">
    <property type="protein sequence ID" value="PSAMB.scaffold11676size3199.g34323.t1"/>
    <property type="gene ID" value="PSAMB.scaffold11676size3199.g34323"/>
</dbReference>
<dbReference type="PANTHER" id="PTHR32463:SF0">
    <property type="entry name" value="L-FUCOSE KINASE"/>
    <property type="match status" value="1"/>
</dbReference>
<dbReference type="InterPro" id="IPR006204">
    <property type="entry name" value="GHMP_kinase_N_dom"/>
</dbReference>
<dbReference type="Pfam" id="PF00288">
    <property type="entry name" value="GHMP_kinases_N"/>
    <property type="match status" value="1"/>
</dbReference>
<proteinExistence type="predicted"/>
<dbReference type="GO" id="GO:0005524">
    <property type="term" value="F:ATP binding"/>
    <property type="evidence" value="ECO:0007669"/>
    <property type="project" value="UniProtKB-KW"/>
</dbReference>
<keyword evidence="4" id="KW-0067">ATP-binding</keyword>
<dbReference type="GO" id="GO:0050201">
    <property type="term" value="F:fucokinase activity"/>
    <property type="evidence" value="ECO:0007669"/>
    <property type="project" value="TreeGrafter"/>
</dbReference>
<dbReference type="InterPro" id="IPR052203">
    <property type="entry name" value="GHMP_Kinase-Related"/>
</dbReference>
<evidence type="ECO:0000256" key="3">
    <source>
        <dbReference type="ARBA" id="ARBA00022777"/>
    </source>
</evidence>
<dbReference type="InterPro" id="IPR001174">
    <property type="entry name" value="HddA/FKP"/>
</dbReference>
<evidence type="ECO:0000313" key="6">
    <source>
        <dbReference type="Proteomes" id="UP000887566"/>
    </source>
</evidence>
<dbReference type="GO" id="GO:0042352">
    <property type="term" value="P:GDP-L-fucose salvage"/>
    <property type="evidence" value="ECO:0007669"/>
    <property type="project" value="TreeGrafter"/>
</dbReference>
<dbReference type="PANTHER" id="PTHR32463">
    <property type="entry name" value="L-FUCOSE KINASE"/>
    <property type="match status" value="1"/>
</dbReference>
<name>A0A914UPV9_9BILA</name>
<keyword evidence="3" id="KW-0418">Kinase</keyword>
<feature type="domain" description="GHMP kinase N-terminal" evidence="5">
    <location>
        <begin position="74"/>
        <end position="147"/>
    </location>
</feature>
<organism evidence="6 7">
    <name type="scientific">Plectus sambesii</name>
    <dbReference type="NCBI Taxonomy" id="2011161"/>
    <lineage>
        <taxon>Eukaryota</taxon>
        <taxon>Metazoa</taxon>
        <taxon>Ecdysozoa</taxon>
        <taxon>Nematoda</taxon>
        <taxon>Chromadorea</taxon>
        <taxon>Plectida</taxon>
        <taxon>Plectina</taxon>
        <taxon>Plectoidea</taxon>
        <taxon>Plectidae</taxon>
        <taxon>Plectus</taxon>
    </lineage>
</organism>